<proteinExistence type="predicted"/>
<reference evidence="4" key="1">
    <citation type="submission" date="2017-02" db="EMBL/GenBank/DDBJ databases">
        <authorList>
            <person name="Tetz G."/>
            <person name="Tetz V."/>
        </authorList>
    </citation>
    <scope>NUCLEOTIDE SEQUENCE [LARGE SCALE GENOMIC DNA]</scope>
    <source>
        <strain evidence="4">VT16-26</strain>
    </source>
</reference>
<protein>
    <submittedName>
        <fullName evidence="3">Uncharacterized protein</fullName>
    </submittedName>
</protein>
<keyword evidence="2" id="KW-0472">Membrane</keyword>
<sequence length="189" mass="21366">MNAKHLLLIALMSIVSGCRTKNKLITNYEEKKQESELVKIDSLSTKSQRSVENSSSETLSKKRKDEQSGEILIKGRSDQTSPFVYHNIVGKDTLQSISIVGNAEYIINTHYAKSDNKISETKKEQSVNLMRNNDRKVISRETQKESDLTISAQTKKIKVTGFQAGAWIVITIIAGILILAFFTYKYFKK</sequence>
<dbReference type="RefSeq" id="WP_087711177.1">
    <property type="nucleotide sequence ID" value="NZ_MVAG01000128.1"/>
</dbReference>
<keyword evidence="2" id="KW-0812">Transmembrane</keyword>
<name>A0A202BWD0_9FLAO</name>
<dbReference type="PROSITE" id="PS51257">
    <property type="entry name" value="PROKAR_LIPOPROTEIN"/>
    <property type="match status" value="1"/>
</dbReference>
<dbReference type="EMBL" id="MVAG01000128">
    <property type="protein sequence ID" value="OVE55784.1"/>
    <property type="molecule type" value="Genomic_DNA"/>
</dbReference>
<keyword evidence="2" id="KW-1133">Transmembrane helix</keyword>
<comment type="caution">
    <text evidence="3">The sequence shown here is derived from an EMBL/GenBank/DDBJ whole genome shotgun (WGS) entry which is preliminary data.</text>
</comment>
<evidence type="ECO:0000256" key="2">
    <source>
        <dbReference type="SAM" id="Phobius"/>
    </source>
</evidence>
<feature type="region of interest" description="Disordered" evidence="1">
    <location>
        <begin position="47"/>
        <end position="71"/>
    </location>
</feature>
<feature type="transmembrane region" description="Helical" evidence="2">
    <location>
        <begin position="164"/>
        <end position="184"/>
    </location>
</feature>
<evidence type="ECO:0000313" key="3">
    <source>
        <dbReference type="EMBL" id="OVE55784.1"/>
    </source>
</evidence>
<dbReference type="Proteomes" id="UP000196355">
    <property type="component" value="Unassembled WGS sequence"/>
</dbReference>
<accession>A0A202BWD0</accession>
<dbReference type="AlphaFoldDB" id="A0A202BWD0"/>
<gene>
    <name evidence="3" type="ORF">B0E34_16345</name>
</gene>
<keyword evidence="4" id="KW-1185">Reference proteome</keyword>
<feature type="compositionally biased region" description="Basic and acidic residues" evidence="1">
    <location>
        <begin position="59"/>
        <end position="71"/>
    </location>
</feature>
<feature type="compositionally biased region" description="Polar residues" evidence="1">
    <location>
        <begin position="47"/>
        <end position="58"/>
    </location>
</feature>
<evidence type="ECO:0000313" key="4">
    <source>
        <dbReference type="Proteomes" id="UP000196355"/>
    </source>
</evidence>
<evidence type="ECO:0000256" key="1">
    <source>
        <dbReference type="SAM" id="MobiDB-lite"/>
    </source>
</evidence>
<organism evidence="3 4">
    <name type="scientific">Chryseobacterium mucoviscidosis</name>
    <dbReference type="NCBI Taxonomy" id="1945581"/>
    <lineage>
        <taxon>Bacteria</taxon>
        <taxon>Pseudomonadati</taxon>
        <taxon>Bacteroidota</taxon>
        <taxon>Flavobacteriia</taxon>
        <taxon>Flavobacteriales</taxon>
        <taxon>Weeksellaceae</taxon>
        <taxon>Chryseobacterium group</taxon>
        <taxon>Chryseobacterium</taxon>
    </lineage>
</organism>